<feature type="compositionally biased region" description="Basic and acidic residues" evidence="1">
    <location>
        <begin position="7"/>
        <end position="24"/>
    </location>
</feature>
<reference evidence="3 4" key="1">
    <citation type="submission" date="2023-02" db="EMBL/GenBank/DDBJ databases">
        <title>LHISI_Scaffold_Assembly.</title>
        <authorList>
            <person name="Stuart O.P."/>
            <person name="Cleave R."/>
            <person name="Magrath M.J.L."/>
            <person name="Mikheyev A.S."/>
        </authorList>
    </citation>
    <scope>NUCLEOTIDE SEQUENCE [LARGE SCALE GENOMIC DNA]</scope>
    <source>
        <strain evidence="3">Daus_M_001</strain>
        <tissue evidence="3">Leg muscle</tissue>
    </source>
</reference>
<keyword evidence="4" id="KW-1185">Reference proteome</keyword>
<accession>A0ABQ9GAY0</accession>
<keyword evidence="2" id="KW-1133">Transmembrane helix</keyword>
<evidence type="ECO:0000256" key="2">
    <source>
        <dbReference type="SAM" id="Phobius"/>
    </source>
</evidence>
<dbReference type="EMBL" id="JARBHB010000013">
    <property type="protein sequence ID" value="KAJ8869574.1"/>
    <property type="molecule type" value="Genomic_DNA"/>
</dbReference>
<keyword evidence="2" id="KW-0472">Membrane</keyword>
<organism evidence="3 4">
    <name type="scientific">Dryococelus australis</name>
    <dbReference type="NCBI Taxonomy" id="614101"/>
    <lineage>
        <taxon>Eukaryota</taxon>
        <taxon>Metazoa</taxon>
        <taxon>Ecdysozoa</taxon>
        <taxon>Arthropoda</taxon>
        <taxon>Hexapoda</taxon>
        <taxon>Insecta</taxon>
        <taxon>Pterygota</taxon>
        <taxon>Neoptera</taxon>
        <taxon>Polyneoptera</taxon>
        <taxon>Phasmatodea</taxon>
        <taxon>Verophasmatodea</taxon>
        <taxon>Anareolatae</taxon>
        <taxon>Phasmatidae</taxon>
        <taxon>Eurycanthinae</taxon>
        <taxon>Dryococelus</taxon>
    </lineage>
</organism>
<sequence>MRVIEVNMKRPWNEGERGTGDPRENPPTNSIVQHEFHLPLSGTGMKGWGKQEIPEKTRRPPASSSTIPTYESPVTRPGIEPGSSWWEANRMRMISIVILEFVPIILKVVLSCYVIRDHGCLVRLHLQISSRGGVVVRLPVSHLGETGLIPSGYDRTRRCRWSAGFFFRGTPVFSAFAFRRCSIPTSLHPHRLSRP</sequence>
<evidence type="ECO:0000313" key="3">
    <source>
        <dbReference type="EMBL" id="KAJ8869574.1"/>
    </source>
</evidence>
<proteinExistence type="predicted"/>
<evidence type="ECO:0000313" key="4">
    <source>
        <dbReference type="Proteomes" id="UP001159363"/>
    </source>
</evidence>
<feature type="transmembrane region" description="Helical" evidence="2">
    <location>
        <begin position="93"/>
        <end position="116"/>
    </location>
</feature>
<feature type="region of interest" description="Disordered" evidence="1">
    <location>
        <begin position="49"/>
        <end position="75"/>
    </location>
</feature>
<protein>
    <submittedName>
        <fullName evidence="3">Uncharacterized protein</fullName>
    </submittedName>
</protein>
<evidence type="ECO:0000256" key="1">
    <source>
        <dbReference type="SAM" id="MobiDB-lite"/>
    </source>
</evidence>
<comment type="caution">
    <text evidence="3">The sequence shown here is derived from an EMBL/GenBank/DDBJ whole genome shotgun (WGS) entry which is preliminary data.</text>
</comment>
<keyword evidence="2" id="KW-0812">Transmembrane</keyword>
<dbReference type="Proteomes" id="UP001159363">
    <property type="component" value="Chromosome 12"/>
</dbReference>
<gene>
    <name evidence="3" type="ORF">PR048_028566</name>
</gene>
<feature type="region of interest" description="Disordered" evidence="1">
    <location>
        <begin position="1"/>
        <end position="27"/>
    </location>
</feature>
<name>A0ABQ9GAY0_9NEOP</name>